<protein>
    <submittedName>
        <fullName evidence="1">Cupin domain-containing protein</fullName>
    </submittedName>
</protein>
<name>A0ACC7NQL7_9BACL</name>
<evidence type="ECO:0000313" key="1">
    <source>
        <dbReference type="EMBL" id="MFM9326798.1"/>
    </source>
</evidence>
<dbReference type="Proteomes" id="UP001631969">
    <property type="component" value="Unassembled WGS sequence"/>
</dbReference>
<accession>A0ACC7NQL7</accession>
<reference evidence="1" key="1">
    <citation type="submission" date="2024-12" db="EMBL/GenBank/DDBJ databases">
        <authorList>
            <person name="Wu N."/>
        </authorList>
    </citation>
    <scope>NUCLEOTIDE SEQUENCE</scope>
    <source>
        <strain evidence="1">P15</strain>
    </source>
</reference>
<keyword evidence="2" id="KW-1185">Reference proteome</keyword>
<organism evidence="1 2">
    <name type="scientific">Paenibacillus mesotrionivorans</name>
    <dbReference type="NCBI Taxonomy" id="3160968"/>
    <lineage>
        <taxon>Bacteria</taxon>
        <taxon>Bacillati</taxon>
        <taxon>Bacillota</taxon>
        <taxon>Bacilli</taxon>
        <taxon>Bacillales</taxon>
        <taxon>Paenibacillaceae</taxon>
        <taxon>Paenibacillus</taxon>
    </lineage>
</organism>
<dbReference type="EMBL" id="JBJURJ010000001">
    <property type="protein sequence ID" value="MFM9326798.1"/>
    <property type="molecule type" value="Genomic_DNA"/>
</dbReference>
<sequence>MEKKTIREFQEFPEGRFTKRLLFKEEGHVIFLLNFGPGQQLPTHKHPGADVYILQLEGEGAVTVNGTESALGSGEVVRVTGDEEFSYTSGGNGNSTLYVTLINIPAPNYAENIG</sequence>
<evidence type="ECO:0000313" key="2">
    <source>
        <dbReference type="Proteomes" id="UP001631969"/>
    </source>
</evidence>
<gene>
    <name evidence="1" type="ORF">ACI1P1_00665</name>
</gene>
<comment type="caution">
    <text evidence="1">The sequence shown here is derived from an EMBL/GenBank/DDBJ whole genome shotgun (WGS) entry which is preliminary data.</text>
</comment>
<proteinExistence type="predicted"/>